<feature type="region of interest" description="Disordered" evidence="1">
    <location>
        <begin position="1"/>
        <end position="120"/>
    </location>
</feature>
<feature type="compositionally biased region" description="Basic and acidic residues" evidence="1">
    <location>
        <begin position="322"/>
        <end position="333"/>
    </location>
</feature>
<organism evidence="2 3">
    <name type="scientific">Rhizoctonia solani</name>
    <dbReference type="NCBI Taxonomy" id="456999"/>
    <lineage>
        <taxon>Eukaryota</taxon>
        <taxon>Fungi</taxon>
        <taxon>Dikarya</taxon>
        <taxon>Basidiomycota</taxon>
        <taxon>Agaricomycotina</taxon>
        <taxon>Agaricomycetes</taxon>
        <taxon>Cantharellales</taxon>
        <taxon>Ceratobasidiaceae</taxon>
        <taxon>Rhizoctonia</taxon>
    </lineage>
</organism>
<comment type="caution">
    <text evidence="2">The sequence shown here is derived from an EMBL/GenBank/DDBJ whole genome shotgun (WGS) entry which is preliminary data.</text>
</comment>
<gene>
    <name evidence="2" type="ORF">RDB_LOCUS153856</name>
</gene>
<feature type="region of interest" description="Disordered" evidence="1">
    <location>
        <begin position="186"/>
        <end position="221"/>
    </location>
</feature>
<feature type="region of interest" description="Disordered" evidence="1">
    <location>
        <begin position="258"/>
        <end position="277"/>
    </location>
</feature>
<evidence type="ECO:0000313" key="3">
    <source>
        <dbReference type="Proteomes" id="UP000663846"/>
    </source>
</evidence>
<feature type="compositionally biased region" description="Acidic residues" evidence="1">
    <location>
        <begin position="104"/>
        <end position="117"/>
    </location>
</feature>
<feature type="compositionally biased region" description="Basic and acidic residues" evidence="1">
    <location>
        <begin position="258"/>
        <end position="268"/>
    </location>
</feature>
<feature type="compositionally biased region" description="Low complexity" evidence="1">
    <location>
        <begin position="67"/>
        <end position="79"/>
    </location>
</feature>
<dbReference type="EMBL" id="CAJMWS010000652">
    <property type="protein sequence ID" value="CAE6456913.1"/>
    <property type="molecule type" value="Genomic_DNA"/>
</dbReference>
<accession>A0A8H3GMV5</accession>
<evidence type="ECO:0000256" key="1">
    <source>
        <dbReference type="SAM" id="MobiDB-lite"/>
    </source>
</evidence>
<evidence type="ECO:0000313" key="2">
    <source>
        <dbReference type="EMBL" id="CAE6456913.1"/>
    </source>
</evidence>
<protein>
    <submittedName>
        <fullName evidence="2">Uncharacterized protein</fullName>
    </submittedName>
</protein>
<feature type="region of interest" description="Disordered" evidence="1">
    <location>
        <begin position="322"/>
        <end position="422"/>
    </location>
</feature>
<feature type="compositionally biased region" description="Polar residues" evidence="1">
    <location>
        <begin position="27"/>
        <end position="37"/>
    </location>
</feature>
<reference evidence="2" key="1">
    <citation type="submission" date="2021-01" db="EMBL/GenBank/DDBJ databases">
        <authorList>
            <person name="Kaushik A."/>
        </authorList>
    </citation>
    <scope>NUCLEOTIDE SEQUENCE</scope>
    <source>
        <strain evidence="2">AG1-1C</strain>
    </source>
</reference>
<dbReference type="AlphaFoldDB" id="A0A8H3GMV5"/>
<proteinExistence type="predicted"/>
<sequence>MLNSGQDGASTGHAGMVPSGEPYVQPRSASRMSSTQEPPLESMPRPPRSNKTGRSSAHIYVIQSNTSRPSSRALAASSRIGGMEGGSVKDASKGSSHPITGNEGSEEEEIREVEEGNDAYMEANTGAMQIEVPTEIPSNSYQTMSGPRALVGWKQPLQVPCASPVLAPPAQIMGLTLVQLIPPLPAPQTNPLINKPSKTGKIKQERKDKPSPSAKANTRQWNCCHTSTAQKNEPGPLVVQILPNLDNQPPVIRIIGGKGKEKEQKGDKPQGTPNPLEQTRLDYEVIDAIGKNKEQLAALLDYEESMGNGGRKARILFVNTNKDETEPVKDKGKTPSTPKNKYRGHATLGVSMNQLEGERKPAHTPAPNTVASKNRGLPTGGYLHDRLTNTTKRATAAGGDPNDSSNLSSSSDSEDDDFNNMNPRELARYIKKLKKNNKERKEKEKLQKLQLSGFKTKLPTTYNGSSNFDTFEQFVYEVETWQEDTGFEDYEAIRHVKSFLKDKAANYYMVYSIIAFRQTVRQEFAVNSTP</sequence>
<name>A0A8H3GMV5_9AGAM</name>
<dbReference type="Proteomes" id="UP000663846">
    <property type="component" value="Unassembled WGS sequence"/>
</dbReference>
<feature type="compositionally biased region" description="Low complexity" evidence="1">
    <location>
        <begin position="402"/>
        <end position="411"/>
    </location>
</feature>